<dbReference type="Proteomes" id="UP000594468">
    <property type="component" value="Chromosome"/>
</dbReference>
<sequence length="165" mass="18601">MSEKPKVPIIDFQPAHMDACVHIMLTNELWQAYGMNSAKAEAFFHSCYTDATATLLVALVDAQPVGFICYYKHGTLYSGGYIRSIGVDPYHQGYGVGEQLMDAAEADIAYHTHDVFLLSSDFNTRAHTFYQRRGYQSIGPLADYIKRGITEIIFWKRFIREGSTG</sequence>
<dbReference type="AlphaFoldDB" id="A0A7S8E5B1"/>
<dbReference type="InterPro" id="IPR000182">
    <property type="entry name" value="GNAT_dom"/>
</dbReference>
<reference evidence="4 5" key="1">
    <citation type="submission" date="2020-02" db="EMBL/GenBank/DDBJ databases">
        <authorList>
            <person name="Zheng R.K."/>
            <person name="Sun C.M."/>
        </authorList>
    </citation>
    <scope>NUCLEOTIDE SEQUENCE [LARGE SCALE GENOMIC DNA]</scope>
    <source>
        <strain evidence="5">rifampicinis</strain>
    </source>
</reference>
<proteinExistence type="predicted"/>
<dbReference type="InterPro" id="IPR016181">
    <property type="entry name" value="Acyl_CoA_acyltransferase"/>
</dbReference>
<dbReference type="PROSITE" id="PS51186">
    <property type="entry name" value="GNAT"/>
    <property type="match status" value="1"/>
</dbReference>
<dbReference type="RefSeq" id="WP_195168721.1">
    <property type="nucleotide sequence ID" value="NZ_CP062983.1"/>
</dbReference>
<dbReference type="PANTHER" id="PTHR43877">
    <property type="entry name" value="AMINOALKYLPHOSPHONATE N-ACETYLTRANSFERASE-RELATED-RELATED"/>
    <property type="match status" value="1"/>
</dbReference>
<accession>A0A7S8E5B1</accession>
<dbReference type="SUPFAM" id="SSF55729">
    <property type="entry name" value="Acyl-CoA N-acyltransferases (Nat)"/>
    <property type="match status" value="1"/>
</dbReference>
<dbReference type="KEGG" id="pmet:G4Y79_13085"/>
<organism evidence="4 5">
    <name type="scientific">Phototrophicus methaneseepsis</name>
    <dbReference type="NCBI Taxonomy" id="2710758"/>
    <lineage>
        <taxon>Bacteria</taxon>
        <taxon>Bacillati</taxon>
        <taxon>Chloroflexota</taxon>
        <taxon>Candidatus Thermofontia</taxon>
        <taxon>Phototrophicales</taxon>
        <taxon>Phototrophicaceae</taxon>
        <taxon>Phototrophicus</taxon>
    </lineage>
</organism>
<dbReference type="Gene3D" id="3.40.630.30">
    <property type="match status" value="1"/>
</dbReference>
<evidence type="ECO:0000313" key="4">
    <source>
        <dbReference type="EMBL" id="QPC80646.1"/>
    </source>
</evidence>
<dbReference type="CDD" id="cd04301">
    <property type="entry name" value="NAT_SF"/>
    <property type="match status" value="1"/>
</dbReference>
<keyword evidence="1 4" id="KW-0808">Transferase</keyword>
<dbReference type="EMBL" id="CP062983">
    <property type="protein sequence ID" value="QPC80646.1"/>
    <property type="molecule type" value="Genomic_DNA"/>
</dbReference>
<dbReference type="InterPro" id="IPR050832">
    <property type="entry name" value="Bact_Acetyltransf"/>
</dbReference>
<keyword evidence="2" id="KW-0012">Acyltransferase</keyword>
<protein>
    <submittedName>
        <fullName evidence="4">GNAT family N-acetyltransferase</fullName>
    </submittedName>
</protein>
<gene>
    <name evidence="4" type="ORF">G4Y79_13085</name>
</gene>
<evidence type="ECO:0000259" key="3">
    <source>
        <dbReference type="PROSITE" id="PS51186"/>
    </source>
</evidence>
<feature type="domain" description="N-acetyltransferase" evidence="3">
    <location>
        <begin position="7"/>
        <end position="159"/>
    </location>
</feature>
<dbReference type="Pfam" id="PF00583">
    <property type="entry name" value="Acetyltransf_1"/>
    <property type="match status" value="1"/>
</dbReference>
<dbReference type="GO" id="GO:0016747">
    <property type="term" value="F:acyltransferase activity, transferring groups other than amino-acyl groups"/>
    <property type="evidence" value="ECO:0007669"/>
    <property type="project" value="InterPro"/>
</dbReference>
<evidence type="ECO:0000313" key="5">
    <source>
        <dbReference type="Proteomes" id="UP000594468"/>
    </source>
</evidence>
<evidence type="ECO:0000256" key="2">
    <source>
        <dbReference type="ARBA" id="ARBA00023315"/>
    </source>
</evidence>
<evidence type="ECO:0000256" key="1">
    <source>
        <dbReference type="ARBA" id="ARBA00022679"/>
    </source>
</evidence>
<name>A0A7S8E5B1_9CHLR</name>
<keyword evidence="5" id="KW-1185">Reference proteome</keyword>